<evidence type="ECO:0000256" key="4">
    <source>
        <dbReference type="ARBA" id="ARBA00023239"/>
    </source>
</evidence>
<dbReference type="InterPro" id="IPR006913">
    <property type="entry name" value="CENP-V/GFA"/>
</dbReference>
<keyword evidence="7" id="KW-1185">Reference proteome</keyword>
<evidence type="ECO:0000313" key="6">
    <source>
        <dbReference type="EMBL" id="WGW05494.1"/>
    </source>
</evidence>
<protein>
    <submittedName>
        <fullName evidence="6">GFA family protein</fullName>
    </submittedName>
</protein>
<sequence>MSEQGTKREGGCMCGAVRFVATDVPSKAGVCHCEMCRRWTGSALIGVTVPTDKVTWSGDALGVIASSHWAERGFCTKCGSGMYFRVTMPGDWFGTTELPIGLFDDANGFEITNEIYIDHKPDSFAYAGMDGRRLLTRQECVEKFGVLDGGGPED</sequence>
<dbReference type="InterPro" id="IPR011057">
    <property type="entry name" value="Mss4-like_sf"/>
</dbReference>
<evidence type="ECO:0000256" key="1">
    <source>
        <dbReference type="ARBA" id="ARBA00005495"/>
    </source>
</evidence>
<keyword evidence="4" id="KW-0456">Lyase</keyword>
<dbReference type="Pfam" id="PF04828">
    <property type="entry name" value="GFA"/>
    <property type="match status" value="1"/>
</dbReference>
<keyword evidence="3" id="KW-0862">Zinc</keyword>
<dbReference type="Gene3D" id="3.90.1590.10">
    <property type="entry name" value="glutathione-dependent formaldehyde- activating enzyme (gfa)"/>
    <property type="match status" value="1"/>
</dbReference>
<name>A0ABY8QLI6_9RHOB</name>
<organism evidence="6 7">
    <name type="scientific">Tropicibacter oceani</name>
    <dbReference type="NCBI Taxonomy" id="3058420"/>
    <lineage>
        <taxon>Bacteria</taxon>
        <taxon>Pseudomonadati</taxon>
        <taxon>Pseudomonadota</taxon>
        <taxon>Alphaproteobacteria</taxon>
        <taxon>Rhodobacterales</taxon>
        <taxon>Roseobacteraceae</taxon>
        <taxon>Tropicibacter</taxon>
    </lineage>
</organism>
<dbReference type="EMBL" id="CP124616">
    <property type="protein sequence ID" value="WGW05494.1"/>
    <property type="molecule type" value="Genomic_DNA"/>
</dbReference>
<evidence type="ECO:0000256" key="3">
    <source>
        <dbReference type="ARBA" id="ARBA00022833"/>
    </source>
</evidence>
<dbReference type="PANTHER" id="PTHR33337">
    <property type="entry name" value="GFA DOMAIN-CONTAINING PROTEIN"/>
    <property type="match status" value="1"/>
</dbReference>
<proteinExistence type="inferred from homology"/>
<dbReference type="Proteomes" id="UP001241605">
    <property type="component" value="Chromosome"/>
</dbReference>
<evidence type="ECO:0000313" key="7">
    <source>
        <dbReference type="Proteomes" id="UP001241605"/>
    </source>
</evidence>
<evidence type="ECO:0000256" key="2">
    <source>
        <dbReference type="ARBA" id="ARBA00022723"/>
    </source>
</evidence>
<evidence type="ECO:0000259" key="5">
    <source>
        <dbReference type="PROSITE" id="PS51891"/>
    </source>
</evidence>
<reference evidence="6 7" key="1">
    <citation type="submission" date="2023-05" db="EMBL/GenBank/DDBJ databases">
        <title>YMD87, complete Genome.</title>
        <authorList>
            <person name="Zhang J."/>
            <person name="Xu X."/>
        </authorList>
    </citation>
    <scope>NUCLEOTIDE SEQUENCE [LARGE SCALE GENOMIC DNA]</scope>
    <source>
        <strain evidence="6 7">YMD87</strain>
    </source>
</reference>
<keyword evidence="2" id="KW-0479">Metal-binding</keyword>
<gene>
    <name evidence="6" type="ORF">QF118_08085</name>
</gene>
<dbReference type="RefSeq" id="WP_282302118.1">
    <property type="nucleotide sequence ID" value="NZ_CP124616.1"/>
</dbReference>
<feature type="domain" description="CENP-V/GFA" evidence="5">
    <location>
        <begin position="8"/>
        <end position="110"/>
    </location>
</feature>
<dbReference type="PANTHER" id="PTHR33337:SF40">
    <property type="entry name" value="CENP-V_GFA DOMAIN-CONTAINING PROTEIN-RELATED"/>
    <property type="match status" value="1"/>
</dbReference>
<dbReference type="SUPFAM" id="SSF51316">
    <property type="entry name" value="Mss4-like"/>
    <property type="match status" value="1"/>
</dbReference>
<comment type="similarity">
    <text evidence="1">Belongs to the Gfa family.</text>
</comment>
<dbReference type="PROSITE" id="PS51891">
    <property type="entry name" value="CENP_V_GFA"/>
    <property type="match status" value="1"/>
</dbReference>
<accession>A0ABY8QLI6</accession>